<dbReference type="AlphaFoldDB" id="A0A2Z6IKC3"/>
<proteinExistence type="predicted"/>
<keyword evidence="4" id="KW-1185">Reference proteome</keyword>
<accession>A0A2Z6IKC3</accession>
<dbReference type="InterPro" id="IPR001387">
    <property type="entry name" value="Cro/C1-type_HTH"/>
</dbReference>
<name>A0A2Z6IKC3_ACIFI</name>
<dbReference type="KEGG" id="afj:AFERRID_04510"/>
<feature type="region of interest" description="Disordered" evidence="1">
    <location>
        <begin position="78"/>
        <end position="145"/>
    </location>
</feature>
<dbReference type="RefSeq" id="WP_126604288.1">
    <property type="nucleotide sequence ID" value="NZ_AP018795.1"/>
</dbReference>
<organism evidence="3 4">
    <name type="scientific">Acidithiobacillus ferridurans</name>
    <dbReference type="NCBI Taxonomy" id="1232575"/>
    <lineage>
        <taxon>Bacteria</taxon>
        <taxon>Pseudomonadati</taxon>
        <taxon>Pseudomonadota</taxon>
        <taxon>Acidithiobacillia</taxon>
        <taxon>Acidithiobacillales</taxon>
        <taxon>Acidithiobacillaceae</taxon>
        <taxon>Acidithiobacillus</taxon>
    </lineage>
</organism>
<evidence type="ECO:0000313" key="4">
    <source>
        <dbReference type="Proteomes" id="UP000280188"/>
    </source>
</evidence>
<gene>
    <name evidence="3" type="ORF">AFERRID_04510</name>
</gene>
<evidence type="ECO:0000313" key="3">
    <source>
        <dbReference type="EMBL" id="BBF64233.1"/>
    </source>
</evidence>
<dbReference type="Proteomes" id="UP000280188">
    <property type="component" value="Chromosome"/>
</dbReference>
<protein>
    <recommendedName>
        <fullName evidence="2">HTH cro/C1-type domain-containing protein</fullName>
    </recommendedName>
</protein>
<evidence type="ECO:0000256" key="1">
    <source>
        <dbReference type="SAM" id="MobiDB-lite"/>
    </source>
</evidence>
<dbReference type="Pfam" id="PF13443">
    <property type="entry name" value="HTH_26"/>
    <property type="match status" value="1"/>
</dbReference>
<dbReference type="EMBL" id="AP018795">
    <property type="protein sequence ID" value="BBF64233.1"/>
    <property type="molecule type" value="Genomic_DNA"/>
</dbReference>
<sequence>MSKLATLNALEWRVRVMMAERRIKTVTELRKQLEEVGVEISTTQLSRIVDALPTRISSEVLAGLTTVLRCEVSDLIRVARRRPPPMEQDIDDRHPSDTVSNARSTDDATPDSSPKRGIRRTREPISTNVTGPKVTALPIPERPKR</sequence>
<feature type="domain" description="HTH cro/C1-type" evidence="2">
    <location>
        <begin position="13"/>
        <end position="77"/>
    </location>
</feature>
<evidence type="ECO:0000259" key="2">
    <source>
        <dbReference type="Pfam" id="PF13443"/>
    </source>
</evidence>
<reference evidence="3 4" key="1">
    <citation type="journal article" date="2018" name="Microbiol. Resour. Announc.">
        <title>Complete Genome Sequence of Acidithiobacillus ferridurans JCM 18981.</title>
        <authorList>
            <person name="Miyauchi T."/>
            <person name="Kouzuma A."/>
            <person name="Abe T."/>
            <person name="Watanabe K."/>
        </authorList>
    </citation>
    <scope>NUCLEOTIDE SEQUENCE [LARGE SCALE GENOMIC DNA]</scope>
    <source>
        <strain evidence="4">ATCC 33020 / DSM 29468 / JCM 18981 / 11Fe</strain>
    </source>
</reference>